<keyword evidence="1" id="KW-1133">Transmembrane helix</keyword>
<dbReference type="EMBL" id="CAJVPP010000291">
    <property type="protein sequence ID" value="CAG8465921.1"/>
    <property type="molecule type" value="Genomic_DNA"/>
</dbReference>
<protein>
    <submittedName>
        <fullName evidence="2">11155_t:CDS:1</fullName>
    </submittedName>
</protein>
<accession>A0A9N8VTL9</accession>
<name>A0A9N8VTL9_FUNMO</name>
<evidence type="ECO:0000256" key="1">
    <source>
        <dbReference type="SAM" id="Phobius"/>
    </source>
</evidence>
<comment type="caution">
    <text evidence="2">The sequence shown here is derived from an EMBL/GenBank/DDBJ whole genome shotgun (WGS) entry which is preliminary data.</text>
</comment>
<evidence type="ECO:0000313" key="2">
    <source>
        <dbReference type="EMBL" id="CAG8465921.1"/>
    </source>
</evidence>
<reference evidence="2" key="1">
    <citation type="submission" date="2021-06" db="EMBL/GenBank/DDBJ databases">
        <authorList>
            <person name="Kallberg Y."/>
            <person name="Tangrot J."/>
            <person name="Rosling A."/>
        </authorList>
    </citation>
    <scope>NUCLEOTIDE SEQUENCE</scope>
    <source>
        <strain evidence="2">87-6 pot B 2015</strain>
    </source>
</reference>
<keyword evidence="3" id="KW-1185">Reference proteome</keyword>
<dbReference type="Proteomes" id="UP000789375">
    <property type="component" value="Unassembled WGS sequence"/>
</dbReference>
<sequence length="121" mass="14040">MQSNIVDAVRVRDIISGVSDILLLLVVSLENQNRIKRGPVLGESRDHYAVFRRASESFPDYYYSLHNISYNYLPTWRFEFQSGCLLQQKKRKYSTGFFSRTVIFHPVEVVALLAFHFTGGF</sequence>
<gene>
    <name evidence="2" type="ORF">FMOSSE_LOCUS2274</name>
</gene>
<keyword evidence="1" id="KW-0472">Membrane</keyword>
<dbReference type="AlphaFoldDB" id="A0A9N8VTL9"/>
<evidence type="ECO:0000313" key="3">
    <source>
        <dbReference type="Proteomes" id="UP000789375"/>
    </source>
</evidence>
<feature type="transmembrane region" description="Helical" evidence="1">
    <location>
        <begin position="97"/>
        <end position="117"/>
    </location>
</feature>
<organism evidence="2 3">
    <name type="scientific">Funneliformis mosseae</name>
    <name type="common">Endomycorrhizal fungus</name>
    <name type="synonym">Glomus mosseae</name>
    <dbReference type="NCBI Taxonomy" id="27381"/>
    <lineage>
        <taxon>Eukaryota</taxon>
        <taxon>Fungi</taxon>
        <taxon>Fungi incertae sedis</taxon>
        <taxon>Mucoromycota</taxon>
        <taxon>Glomeromycotina</taxon>
        <taxon>Glomeromycetes</taxon>
        <taxon>Glomerales</taxon>
        <taxon>Glomeraceae</taxon>
        <taxon>Funneliformis</taxon>
    </lineage>
</organism>
<keyword evidence="1" id="KW-0812">Transmembrane</keyword>
<proteinExistence type="predicted"/>